<gene>
    <name evidence="4" type="ORF">E0Z10_g9285</name>
</gene>
<accession>A0A4Z0YLE8</accession>
<feature type="region of interest" description="Disordered" evidence="1">
    <location>
        <begin position="220"/>
        <end position="267"/>
    </location>
</feature>
<keyword evidence="2" id="KW-1133">Transmembrane helix</keyword>
<proteinExistence type="predicted"/>
<keyword evidence="2" id="KW-0812">Transmembrane</keyword>
<evidence type="ECO:0000313" key="4">
    <source>
        <dbReference type="EMBL" id="TGJ79483.1"/>
    </source>
</evidence>
<protein>
    <recommendedName>
        <fullName evidence="6">Mid2 domain-containing protein</fullName>
    </recommendedName>
</protein>
<name>A0A4Z0YLE8_9PEZI</name>
<evidence type="ECO:0000256" key="2">
    <source>
        <dbReference type="SAM" id="Phobius"/>
    </source>
</evidence>
<evidence type="ECO:0000256" key="3">
    <source>
        <dbReference type="SAM" id="SignalP"/>
    </source>
</evidence>
<evidence type="ECO:0008006" key="6">
    <source>
        <dbReference type="Google" id="ProtNLM"/>
    </source>
</evidence>
<dbReference type="AlphaFoldDB" id="A0A4Z0YLE8"/>
<dbReference type="Proteomes" id="UP000297716">
    <property type="component" value="Unassembled WGS sequence"/>
</dbReference>
<feature type="compositionally biased region" description="Low complexity" evidence="1">
    <location>
        <begin position="220"/>
        <end position="235"/>
    </location>
</feature>
<feature type="transmembrane region" description="Helical" evidence="2">
    <location>
        <begin position="270"/>
        <end position="292"/>
    </location>
</feature>
<sequence length="450" mass="47251">MSRFLTAATLVTAVRALAFDGKPARATDVVVPDATFHLPEITQAPNVRELFKRQSNGDQVVLIGPDNTCGYVSGRAGAPITCNNDYTCAFVYDDSYGRAGCCQGDDCGIRNTCLDYDQVYSTSLCDNGCLQDTYTVKCTEASAPYCATLTWFSGVIDFLCADRAVSTPQQLYTTYIGESDGRSFETFTVSATDSASDDGSAFDSATDDGSFFLPITSSDTSFSTATSSRTSSSSGTSGGNSGSSGSDNDSSSNNNSGGSSQKSSTPIGPIVGGVVGGVGGLALIGLGIFFIVRHNNKKKSAALNPGQPMEQTAAGGGMSPPPPGAPGYPPQAYNQQQYQQPYQQQPYQQQSTPPQAYYPPQEQKPAGFVTLSPGTVPDRHDSTSPVSQFSDARHSVQPQSPTSTLNSNWGPQPGQQAPLNVPPTVHEAGGNVVGETDYNANHRGQFHEMG</sequence>
<dbReference type="EMBL" id="SKBN01000284">
    <property type="protein sequence ID" value="TGJ79483.1"/>
    <property type="molecule type" value="Genomic_DNA"/>
</dbReference>
<evidence type="ECO:0000256" key="1">
    <source>
        <dbReference type="SAM" id="MobiDB-lite"/>
    </source>
</evidence>
<keyword evidence="2" id="KW-0472">Membrane</keyword>
<dbReference type="STRING" id="37992.A0A4Z0YLE8"/>
<keyword evidence="3" id="KW-0732">Signal</keyword>
<feature type="compositionally biased region" description="Low complexity" evidence="1">
    <location>
        <begin position="330"/>
        <end position="361"/>
    </location>
</feature>
<feature type="signal peptide" evidence="3">
    <location>
        <begin position="1"/>
        <end position="16"/>
    </location>
</feature>
<feature type="compositionally biased region" description="Low complexity" evidence="1">
    <location>
        <begin position="243"/>
        <end position="267"/>
    </location>
</feature>
<organism evidence="4 5">
    <name type="scientific">Xylaria hypoxylon</name>
    <dbReference type="NCBI Taxonomy" id="37992"/>
    <lineage>
        <taxon>Eukaryota</taxon>
        <taxon>Fungi</taxon>
        <taxon>Dikarya</taxon>
        <taxon>Ascomycota</taxon>
        <taxon>Pezizomycotina</taxon>
        <taxon>Sordariomycetes</taxon>
        <taxon>Xylariomycetidae</taxon>
        <taxon>Xylariales</taxon>
        <taxon>Xylariaceae</taxon>
        <taxon>Xylaria</taxon>
    </lineage>
</organism>
<feature type="compositionally biased region" description="Pro residues" evidence="1">
    <location>
        <begin position="319"/>
        <end position="329"/>
    </location>
</feature>
<reference evidence="4 5" key="1">
    <citation type="submission" date="2019-03" db="EMBL/GenBank/DDBJ databases">
        <title>Draft genome sequence of Xylaria hypoxylon DSM 108379, a ubiquitous saprotrophic-parasitic fungi on hardwood.</title>
        <authorList>
            <person name="Buettner E."/>
            <person name="Leonhardt S."/>
            <person name="Gebauer A.M."/>
            <person name="Liers C."/>
            <person name="Hofrichter M."/>
            <person name="Kellner H."/>
        </authorList>
    </citation>
    <scope>NUCLEOTIDE SEQUENCE [LARGE SCALE GENOMIC DNA]</scope>
    <source>
        <strain evidence="4 5">DSM 108379</strain>
    </source>
</reference>
<dbReference type="OrthoDB" id="5347452at2759"/>
<evidence type="ECO:0000313" key="5">
    <source>
        <dbReference type="Proteomes" id="UP000297716"/>
    </source>
</evidence>
<feature type="region of interest" description="Disordered" evidence="1">
    <location>
        <begin position="300"/>
        <end position="450"/>
    </location>
</feature>
<comment type="caution">
    <text evidence="4">The sequence shown here is derived from an EMBL/GenBank/DDBJ whole genome shotgun (WGS) entry which is preliminary data.</text>
</comment>
<feature type="compositionally biased region" description="Polar residues" evidence="1">
    <location>
        <begin position="383"/>
        <end position="418"/>
    </location>
</feature>
<feature type="chain" id="PRO_5021321567" description="Mid2 domain-containing protein" evidence="3">
    <location>
        <begin position="17"/>
        <end position="450"/>
    </location>
</feature>
<keyword evidence="5" id="KW-1185">Reference proteome</keyword>